<protein>
    <submittedName>
        <fullName evidence="3">Oxidoreductase</fullName>
    </submittedName>
</protein>
<name>M3C2L8_STRM1</name>
<keyword evidence="2" id="KW-0560">Oxidoreductase</keyword>
<dbReference type="GO" id="GO:0016491">
    <property type="term" value="F:oxidoreductase activity"/>
    <property type="evidence" value="ECO:0007669"/>
    <property type="project" value="UniProtKB-KW"/>
</dbReference>
<dbReference type="InterPro" id="IPR002347">
    <property type="entry name" value="SDR_fam"/>
</dbReference>
<evidence type="ECO:0000256" key="2">
    <source>
        <dbReference type="ARBA" id="ARBA00023002"/>
    </source>
</evidence>
<comment type="caution">
    <text evidence="3">The sequence shown here is derived from an EMBL/GenBank/DDBJ whole genome shotgun (WGS) entry which is preliminary data.</text>
</comment>
<organism evidence="3 4">
    <name type="scientific">Streptomyces mobaraensis (strain ATCC 29032 / DSM 40847 / JCM 4168 / NBRC 13819 / NCIMB 11159 / IPCR 16-22)</name>
    <dbReference type="NCBI Taxonomy" id="1223523"/>
    <lineage>
        <taxon>Bacteria</taxon>
        <taxon>Bacillati</taxon>
        <taxon>Actinomycetota</taxon>
        <taxon>Actinomycetes</taxon>
        <taxon>Kitasatosporales</taxon>
        <taxon>Streptomycetaceae</taxon>
        <taxon>Streptomyces</taxon>
    </lineage>
</organism>
<dbReference type="Pfam" id="PF00106">
    <property type="entry name" value="adh_short"/>
    <property type="match status" value="1"/>
</dbReference>
<dbReference type="AlphaFoldDB" id="M3C2L8"/>
<dbReference type="InterPro" id="IPR036291">
    <property type="entry name" value="NAD(P)-bd_dom_sf"/>
</dbReference>
<dbReference type="Gene3D" id="3.40.50.720">
    <property type="entry name" value="NAD(P)-binding Rossmann-like Domain"/>
    <property type="match status" value="1"/>
</dbReference>
<dbReference type="eggNOG" id="COG1028">
    <property type="taxonomic scope" value="Bacteria"/>
</dbReference>
<dbReference type="PANTHER" id="PTHR43669:SF3">
    <property type="entry name" value="ALCOHOL DEHYDROGENASE, PUTATIVE (AFU_ORTHOLOGUE AFUA_3G03445)-RELATED"/>
    <property type="match status" value="1"/>
</dbReference>
<dbReference type="PANTHER" id="PTHR43669">
    <property type="entry name" value="5-KETO-D-GLUCONATE 5-REDUCTASE"/>
    <property type="match status" value="1"/>
</dbReference>
<reference evidence="3 4" key="1">
    <citation type="journal article" date="2013" name="Genome Announc.">
        <title>Whole-Genome Shotgun Assembly and Analysis of the Genome of Streptomyces mobaraensis DSM 40847, a Strain for Industrial Production of Microbial Transglutaminase.</title>
        <authorList>
            <person name="Yang H."/>
            <person name="He T."/>
            <person name="Wu W."/>
            <person name="Zhu W."/>
            <person name="Lu B."/>
            <person name="Sun W."/>
        </authorList>
    </citation>
    <scope>NUCLEOTIDE SEQUENCE [LARGE SCALE GENOMIC DNA]</scope>
    <source>
        <strain evidence="3 4">DSM 40847</strain>
    </source>
</reference>
<dbReference type="Proteomes" id="UP000011740">
    <property type="component" value="Unassembled WGS sequence"/>
</dbReference>
<evidence type="ECO:0000313" key="3">
    <source>
        <dbReference type="EMBL" id="EME98206.1"/>
    </source>
</evidence>
<comment type="similarity">
    <text evidence="1">Belongs to the short-chain dehydrogenases/reductases (SDR) family.</text>
</comment>
<sequence>MYVLTGATRGLGLATARRLVADGARVVLSGRDAATAEAVAADLGPGAVGVAADNADPAAAGRLIATARERFGRFDGVLVSVGGPPAGRVADN</sequence>
<gene>
    <name evidence="3" type="ORF">H340_22761</name>
</gene>
<accession>M3C2L8</accession>
<dbReference type="STRING" id="1223523.H340_22761"/>
<dbReference type="SUPFAM" id="SSF51735">
    <property type="entry name" value="NAD(P)-binding Rossmann-fold domains"/>
    <property type="match status" value="1"/>
</dbReference>
<evidence type="ECO:0000256" key="1">
    <source>
        <dbReference type="ARBA" id="ARBA00006484"/>
    </source>
</evidence>
<feature type="non-terminal residue" evidence="3">
    <location>
        <position position="92"/>
    </location>
</feature>
<dbReference type="EMBL" id="AORZ01000086">
    <property type="protein sequence ID" value="EME98206.1"/>
    <property type="molecule type" value="Genomic_DNA"/>
</dbReference>
<evidence type="ECO:0000313" key="4">
    <source>
        <dbReference type="Proteomes" id="UP000011740"/>
    </source>
</evidence>
<proteinExistence type="inferred from homology"/>